<protein>
    <submittedName>
        <fullName evidence="1">Uncharacterized protein</fullName>
    </submittedName>
</protein>
<sequence>MRSPANNMSTPTVCSSLTPSKIYCIFFSKCCSCVFRLFKVDGEWWTWIDYERFQELVRAYEKSGGQQSFSALDYTAKTPSWALFGAREQGFDPADTRFQRRSKTKDISGC</sequence>
<dbReference type="EMBL" id="CM041552">
    <property type="protein sequence ID" value="KAI3354017.1"/>
    <property type="molecule type" value="Genomic_DNA"/>
</dbReference>
<comment type="caution">
    <text evidence="1">The sequence shown here is derived from an EMBL/GenBank/DDBJ whole genome shotgun (WGS) entry which is preliminary data.</text>
</comment>
<dbReference type="Proteomes" id="UP000831701">
    <property type="component" value="Chromosome 22"/>
</dbReference>
<accession>A0ACB8VEH7</accession>
<reference evidence="1" key="1">
    <citation type="submission" date="2022-04" db="EMBL/GenBank/DDBJ databases">
        <title>Jade perch genome.</title>
        <authorList>
            <person name="Chao B."/>
        </authorList>
    </citation>
    <scope>NUCLEOTIDE SEQUENCE</scope>
    <source>
        <strain evidence="1">CB-2022</strain>
    </source>
</reference>
<organism evidence="1 2">
    <name type="scientific">Scortum barcoo</name>
    <name type="common">barcoo grunter</name>
    <dbReference type="NCBI Taxonomy" id="214431"/>
    <lineage>
        <taxon>Eukaryota</taxon>
        <taxon>Metazoa</taxon>
        <taxon>Chordata</taxon>
        <taxon>Craniata</taxon>
        <taxon>Vertebrata</taxon>
        <taxon>Euteleostomi</taxon>
        <taxon>Actinopterygii</taxon>
        <taxon>Neopterygii</taxon>
        <taxon>Teleostei</taxon>
        <taxon>Neoteleostei</taxon>
        <taxon>Acanthomorphata</taxon>
        <taxon>Eupercaria</taxon>
        <taxon>Centrarchiformes</taxon>
        <taxon>Terapontoidei</taxon>
        <taxon>Terapontidae</taxon>
        <taxon>Scortum</taxon>
    </lineage>
</organism>
<keyword evidence="2" id="KW-1185">Reference proteome</keyword>
<evidence type="ECO:0000313" key="1">
    <source>
        <dbReference type="EMBL" id="KAI3354017.1"/>
    </source>
</evidence>
<gene>
    <name evidence="1" type="ORF">L3Q82_018575</name>
</gene>
<evidence type="ECO:0000313" key="2">
    <source>
        <dbReference type="Proteomes" id="UP000831701"/>
    </source>
</evidence>
<name>A0ACB8VEH7_9TELE</name>
<proteinExistence type="predicted"/>